<gene>
    <name evidence="1" type="ORF">NHU_03183</name>
</gene>
<dbReference type="EMBL" id="AP014800">
    <property type="protein sequence ID" value="BAQ70326.1"/>
    <property type="molecule type" value="Genomic_DNA"/>
</dbReference>
<name>A0A0D6B5J8_RHOSU</name>
<dbReference type="Proteomes" id="UP000064912">
    <property type="component" value="Chromosome"/>
</dbReference>
<evidence type="ECO:0000313" key="1">
    <source>
        <dbReference type="EMBL" id="BAQ70326.1"/>
    </source>
</evidence>
<accession>A0A0D6B5J8</accession>
<protein>
    <submittedName>
        <fullName evidence="1">O-sialoglycoprotein endopeptidase</fullName>
    </submittedName>
</protein>
<proteinExistence type="predicted"/>
<dbReference type="KEGG" id="rsu:NHU_03183"/>
<dbReference type="RefSeq" id="WP_042463872.1">
    <property type="nucleotide sequence ID" value="NZ_CP015421.1"/>
</dbReference>
<dbReference type="PATRIC" id="fig|35806.4.peg.3272"/>
<organism evidence="1 2">
    <name type="scientific">Rhodovulum sulfidophilum</name>
    <name type="common">Rhodobacter sulfidophilus</name>
    <dbReference type="NCBI Taxonomy" id="35806"/>
    <lineage>
        <taxon>Bacteria</taxon>
        <taxon>Pseudomonadati</taxon>
        <taxon>Pseudomonadota</taxon>
        <taxon>Alphaproteobacteria</taxon>
        <taxon>Rhodobacterales</taxon>
        <taxon>Paracoccaceae</taxon>
        <taxon>Rhodovulum</taxon>
    </lineage>
</organism>
<dbReference type="GeneID" id="93540991"/>
<sequence>MRPLFDRRAGRARTALAERTGACLATLRVFARDWDTAFAETAEGVLFELFRGGWRGAPGGRSLPGARPPHRF</sequence>
<reference evidence="1 2" key="1">
    <citation type="submission" date="2015-02" db="EMBL/GenBank/DDBJ databases">
        <title>Genome sequene of Rhodovulum sulfidophilum DSM 2351.</title>
        <authorList>
            <person name="Nagao N."/>
        </authorList>
    </citation>
    <scope>NUCLEOTIDE SEQUENCE [LARGE SCALE GENOMIC DNA]</scope>
    <source>
        <strain evidence="1 2">DSM 2351</strain>
    </source>
</reference>
<dbReference type="AlphaFoldDB" id="A0A0D6B5J8"/>
<evidence type="ECO:0000313" key="2">
    <source>
        <dbReference type="Proteomes" id="UP000064912"/>
    </source>
</evidence>